<protein>
    <submittedName>
        <fullName evidence="1">Uncharacterized protein</fullName>
    </submittedName>
</protein>
<proteinExistence type="predicted"/>
<name>A0A2P2PUC9_RHIMU</name>
<dbReference type="EMBL" id="GGEC01077846">
    <property type="protein sequence ID" value="MBX58330.1"/>
    <property type="molecule type" value="Transcribed_RNA"/>
</dbReference>
<accession>A0A2P2PUC9</accession>
<dbReference type="AlphaFoldDB" id="A0A2P2PUC9"/>
<organism evidence="1">
    <name type="scientific">Rhizophora mucronata</name>
    <name type="common">Asiatic mangrove</name>
    <dbReference type="NCBI Taxonomy" id="61149"/>
    <lineage>
        <taxon>Eukaryota</taxon>
        <taxon>Viridiplantae</taxon>
        <taxon>Streptophyta</taxon>
        <taxon>Embryophyta</taxon>
        <taxon>Tracheophyta</taxon>
        <taxon>Spermatophyta</taxon>
        <taxon>Magnoliopsida</taxon>
        <taxon>eudicotyledons</taxon>
        <taxon>Gunneridae</taxon>
        <taxon>Pentapetalae</taxon>
        <taxon>rosids</taxon>
        <taxon>fabids</taxon>
        <taxon>Malpighiales</taxon>
        <taxon>Rhizophoraceae</taxon>
        <taxon>Rhizophora</taxon>
    </lineage>
</organism>
<evidence type="ECO:0000313" key="1">
    <source>
        <dbReference type="EMBL" id="MBX58330.1"/>
    </source>
</evidence>
<sequence length="38" mass="4343">MVRILQSQPIELLSFCFLPLRPKNTSATTYRKNACSSK</sequence>
<reference evidence="1" key="1">
    <citation type="submission" date="2018-02" db="EMBL/GenBank/DDBJ databases">
        <title>Rhizophora mucronata_Transcriptome.</title>
        <authorList>
            <person name="Meera S.P."/>
            <person name="Sreeshan A."/>
            <person name="Augustine A."/>
        </authorList>
    </citation>
    <scope>NUCLEOTIDE SEQUENCE</scope>
    <source>
        <tissue evidence="1">Leaf</tissue>
    </source>
</reference>